<dbReference type="NCBIfam" id="NF004402">
    <property type="entry name" value="PRK05758.2-2"/>
    <property type="match status" value="1"/>
</dbReference>
<keyword evidence="3 8" id="KW-0375">Hydrogen ion transport</keyword>
<comment type="caution">
    <text evidence="9">The sequence shown here is derived from an EMBL/GenBank/DDBJ whole genome shotgun (WGS) entry which is preliminary data.</text>
</comment>
<evidence type="ECO:0000256" key="4">
    <source>
        <dbReference type="ARBA" id="ARBA00023065"/>
    </source>
</evidence>
<dbReference type="Proteomes" id="UP001499988">
    <property type="component" value="Unassembled WGS sequence"/>
</dbReference>
<comment type="function">
    <text evidence="8">This protein is part of the stalk that links CF(0) to CF(1). It either transmits conformational changes from CF(0) to CF(1) or is implicated in proton conduction.</text>
</comment>
<accession>A0ABP9F8E1</accession>
<dbReference type="InterPro" id="IPR026015">
    <property type="entry name" value="ATP_synth_OSCP/delta_N_sf"/>
</dbReference>
<dbReference type="HAMAP" id="MF_01416">
    <property type="entry name" value="ATP_synth_delta_bact"/>
    <property type="match status" value="1"/>
</dbReference>
<keyword evidence="7 8" id="KW-0066">ATP synthesis</keyword>
<dbReference type="Pfam" id="PF00213">
    <property type="entry name" value="OSCP"/>
    <property type="match status" value="1"/>
</dbReference>
<evidence type="ECO:0000256" key="3">
    <source>
        <dbReference type="ARBA" id="ARBA00022781"/>
    </source>
</evidence>
<sequence length="178" mass="19318">MSELTTVARPYAKAAFDFAVEKQAVDNWAQMLGFLAEIAVNDTVVELMSGQLQAEQLAEIFIKIGGEQLDEHGQNLVKVMAENGRLVTLPAVATQFAQMRDEWQKVISADVVSAVALTEEQQAKIVASLEQRFAPRKVALNCSVNPELIAGVTITCGDTVIDGSVRGKLSRLTDKLQS</sequence>
<dbReference type="SUPFAM" id="SSF47928">
    <property type="entry name" value="N-terminal domain of the delta subunit of the F1F0-ATP synthase"/>
    <property type="match status" value="1"/>
</dbReference>
<dbReference type="NCBIfam" id="TIGR01145">
    <property type="entry name" value="ATP_synt_delta"/>
    <property type="match status" value="1"/>
</dbReference>
<dbReference type="RefSeq" id="WP_345336377.1">
    <property type="nucleotide sequence ID" value="NZ_BAABJZ010000095.1"/>
</dbReference>
<reference evidence="10" key="1">
    <citation type="journal article" date="2019" name="Int. J. Syst. Evol. Microbiol.">
        <title>The Global Catalogue of Microorganisms (GCM) 10K type strain sequencing project: providing services to taxonomists for standard genome sequencing and annotation.</title>
        <authorList>
            <consortium name="The Broad Institute Genomics Platform"/>
            <consortium name="The Broad Institute Genome Sequencing Center for Infectious Disease"/>
            <person name="Wu L."/>
            <person name="Ma J."/>
        </authorList>
    </citation>
    <scope>NUCLEOTIDE SEQUENCE [LARGE SCALE GENOMIC DNA]</scope>
    <source>
        <strain evidence="10">JCM 18401</strain>
    </source>
</reference>
<evidence type="ECO:0000256" key="1">
    <source>
        <dbReference type="ARBA" id="ARBA00004370"/>
    </source>
</evidence>
<evidence type="ECO:0000256" key="2">
    <source>
        <dbReference type="ARBA" id="ARBA00022448"/>
    </source>
</evidence>
<dbReference type="InterPro" id="IPR000711">
    <property type="entry name" value="ATPase_OSCP/dsu"/>
</dbReference>
<keyword evidence="4 8" id="KW-0406">Ion transport</keyword>
<keyword evidence="6 8" id="KW-0139">CF(1)</keyword>
<dbReference type="PANTHER" id="PTHR11910">
    <property type="entry name" value="ATP SYNTHASE DELTA CHAIN"/>
    <property type="match status" value="1"/>
</dbReference>
<evidence type="ECO:0000256" key="7">
    <source>
        <dbReference type="ARBA" id="ARBA00023310"/>
    </source>
</evidence>
<evidence type="ECO:0000313" key="9">
    <source>
        <dbReference type="EMBL" id="GAA4895782.1"/>
    </source>
</evidence>
<comment type="similarity">
    <text evidence="8">Belongs to the ATPase delta chain family.</text>
</comment>
<evidence type="ECO:0000256" key="5">
    <source>
        <dbReference type="ARBA" id="ARBA00023136"/>
    </source>
</evidence>
<protein>
    <recommendedName>
        <fullName evidence="8">ATP synthase subunit delta</fullName>
    </recommendedName>
    <alternativeName>
        <fullName evidence="8">ATP synthase F(1) sector subunit delta</fullName>
    </alternativeName>
    <alternativeName>
        <fullName evidence="8">F-type ATPase subunit delta</fullName>
        <shortName evidence="8">F-ATPase subunit delta</shortName>
    </alternativeName>
</protein>
<dbReference type="NCBIfam" id="NF004404">
    <property type="entry name" value="PRK05758.2-5"/>
    <property type="match status" value="1"/>
</dbReference>
<comment type="function">
    <text evidence="8">F(1)F(0) ATP synthase produces ATP from ADP in the presence of a proton or sodium gradient. F-type ATPases consist of two structural domains, F(1) containing the extramembraneous catalytic core and F(0) containing the membrane proton channel, linked together by a central stalk and a peripheral stalk. During catalysis, ATP synthesis in the catalytic domain of F(1) is coupled via a rotary mechanism of the central stalk subunits to proton translocation.</text>
</comment>
<keyword evidence="2 8" id="KW-0813">Transport</keyword>
<dbReference type="EMBL" id="BAABJZ010000095">
    <property type="protein sequence ID" value="GAA4895782.1"/>
    <property type="molecule type" value="Genomic_DNA"/>
</dbReference>
<keyword evidence="10" id="KW-1185">Reference proteome</keyword>
<proteinExistence type="inferred from homology"/>
<name>A0ABP9F8E1_9GAMM</name>
<organism evidence="9 10">
    <name type="scientific">Ferrimonas pelagia</name>
    <dbReference type="NCBI Taxonomy" id="1177826"/>
    <lineage>
        <taxon>Bacteria</taxon>
        <taxon>Pseudomonadati</taxon>
        <taxon>Pseudomonadota</taxon>
        <taxon>Gammaproteobacteria</taxon>
        <taxon>Alteromonadales</taxon>
        <taxon>Ferrimonadaceae</taxon>
        <taxon>Ferrimonas</taxon>
    </lineage>
</organism>
<evidence type="ECO:0000256" key="8">
    <source>
        <dbReference type="HAMAP-Rule" id="MF_01416"/>
    </source>
</evidence>
<gene>
    <name evidence="8 9" type="primary">atpH</name>
    <name evidence="9" type="ORF">GCM10023333_31220</name>
</gene>
<keyword evidence="5 8" id="KW-0472">Membrane</keyword>
<dbReference type="Gene3D" id="1.10.520.20">
    <property type="entry name" value="N-terminal domain of the delta subunit of the F1F0-ATP synthase"/>
    <property type="match status" value="1"/>
</dbReference>
<comment type="subcellular location">
    <subcellularLocation>
        <location evidence="8">Cell membrane</location>
        <topology evidence="8">Peripheral membrane protein</topology>
    </subcellularLocation>
    <subcellularLocation>
        <location evidence="1">Membrane</location>
    </subcellularLocation>
</comment>
<keyword evidence="8" id="KW-1003">Cell membrane</keyword>
<evidence type="ECO:0000313" key="10">
    <source>
        <dbReference type="Proteomes" id="UP001499988"/>
    </source>
</evidence>
<evidence type="ECO:0000256" key="6">
    <source>
        <dbReference type="ARBA" id="ARBA00023196"/>
    </source>
</evidence>
<dbReference type="PRINTS" id="PR00125">
    <property type="entry name" value="ATPASEDELTA"/>
</dbReference>